<proteinExistence type="predicted"/>
<keyword evidence="3" id="KW-1185">Reference proteome</keyword>
<dbReference type="Proteomes" id="UP000789901">
    <property type="component" value="Unassembled WGS sequence"/>
</dbReference>
<evidence type="ECO:0000313" key="2">
    <source>
        <dbReference type="EMBL" id="CAG8847643.1"/>
    </source>
</evidence>
<reference evidence="2 3" key="1">
    <citation type="submission" date="2021-06" db="EMBL/GenBank/DDBJ databases">
        <authorList>
            <person name="Kallberg Y."/>
            <person name="Tangrot J."/>
            <person name="Rosling A."/>
        </authorList>
    </citation>
    <scope>NUCLEOTIDE SEQUENCE [LARGE SCALE GENOMIC DNA]</scope>
    <source>
        <strain evidence="2 3">120-4 pot B 10/14</strain>
    </source>
</reference>
<feature type="compositionally biased region" description="Polar residues" evidence="1">
    <location>
        <begin position="21"/>
        <end position="40"/>
    </location>
</feature>
<gene>
    <name evidence="2" type="ORF">GMARGA_LOCUS38783</name>
</gene>
<feature type="compositionally biased region" description="Polar residues" evidence="1">
    <location>
        <begin position="1"/>
        <end position="13"/>
    </location>
</feature>
<feature type="compositionally biased region" description="Acidic residues" evidence="1">
    <location>
        <begin position="46"/>
        <end position="57"/>
    </location>
</feature>
<accession>A0ABN7X448</accession>
<name>A0ABN7X448_GIGMA</name>
<protein>
    <submittedName>
        <fullName evidence="2">38007_t:CDS:1</fullName>
    </submittedName>
</protein>
<evidence type="ECO:0000256" key="1">
    <source>
        <dbReference type="SAM" id="MobiDB-lite"/>
    </source>
</evidence>
<organism evidence="2 3">
    <name type="scientific">Gigaspora margarita</name>
    <dbReference type="NCBI Taxonomy" id="4874"/>
    <lineage>
        <taxon>Eukaryota</taxon>
        <taxon>Fungi</taxon>
        <taxon>Fungi incertae sedis</taxon>
        <taxon>Mucoromycota</taxon>
        <taxon>Glomeromycotina</taxon>
        <taxon>Glomeromycetes</taxon>
        <taxon>Diversisporales</taxon>
        <taxon>Gigasporaceae</taxon>
        <taxon>Gigaspora</taxon>
    </lineage>
</organism>
<feature type="non-terminal residue" evidence="2">
    <location>
        <position position="1"/>
    </location>
</feature>
<comment type="caution">
    <text evidence="2">The sequence shown here is derived from an EMBL/GenBank/DDBJ whole genome shotgun (WGS) entry which is preliminary data.</text>
</comment>
<evidence type="ECO:0000313" key="3">
    <source>
        <dbReference type="Proteomes" id="UP000789901"/>
    </source>
</evidence>
<dbReference type="EMBL" id="CAJVQB010088558">
    <property type="protein sequence ID" value="CAG8847643.1"/>
    <property type="molecule type" value="Genomic_DNA"/>
</dbReference>
<feature type="region of interest" description="Disordered" evidence="1">
    <location>
        <begin position="1"/>
        <end position="57"/>
    </location>
</feature>
<sequence>HEATNLSADSSKTSFKENFDYGSNSSDTSQEQFDNSFFENSSHEYDTDDEETEESEEEVTLSEEEALYNKEPEQEFCLYHFTTIKAEFRS</sequence>